<dbReference type="EMBL" id="BMAC01000346">
    <property type="protein sequence ID" value="GFP94358.1"/>
    <property type="molecule type" value="Genomic_DNA"/>
</dbReference>
<evidence type="ECO:0000313" key="6">
    <source>
        <dbReference type="Proteomes" id="UP000653305"/>
    </source>
</evidence>
<evidence type="ECO:0000256" key="3">
    <source>
        <dbReference type="ARBA" id="ARBA00023274"/>
    </source>
</evidence>
<dbReference type="Gene3D" id="3.30.720.90">
    <property type="match status" value="1"/>
</dbReference>
<dbReference type="Proteomes" id="UP000653305">
    <property type="component" value="Unassembled WGS sequence"/>
</dbReference>
<gene>
    <name evidence="5" type="ORF">PHJA_001580300</name>
</gene>
<evidence type="ECO:0000256" key="1">
    <source>
        <dbReference type="ARBA" id="ARBA00007803"/>
    </source>
</evidence>
<dbReference type="GO" id="GO:0022625">
    <property type="term" value="C:cytosolic large ribosomal subunit"/>
    <property type="evidence" value="ECO:0007669"/>
    <property type="project" value="TreeGrafter"/>
</dbReference>
<dbReference type="PANTHER" id="PTHR10965:SF0">
    <property type="entry name" value="LARGE RIBOSOMAL SUBUNIT PROTEIN EL38"/>
    <property type="match status" value="1"/>
</dbReference>
<evidence type="ECO:0000256" key="4">
    <source>
        <dbReference type="RuleBase" id="RU003445"/>
    </source>
</evidence>
<protein>
    <submittedName>
        <fullName evidence="5">60S ribosomal protein l38</fullName>
    </submittedName>
</protein>
<organism evidence="5 6">
    <name type="scientific">Phtheirospermum japonicum</name>
    <dbReference type="NCBI Taxonomy" id="374723"/>
    <lineage>
        <taxon>Eukaryota</taxon>
        <taxon>Viridiplantae</taxon>
        <taxon>Streptophyta</taxon>
        <taxon>Embryophyta</taxon>
        <taxon>Tracheophyta</taxon>
        <taxon>Spermatophyta</taxon>
        <taxon>Magnoliopsida</taxon>
        <taxon>eudicotyledons</taxon>
        <taxon>Gunneridae</taxon>
        <taxon>Pentapetalae</taxon>
        <taxon>asterids</taxon>
        <taxon>lamiids</taxon>
        <taxon>Lamiales</taxon>
        <taxon>Orobanchaceae</taxon>
        <taxon>Orobanchaceae incertae sedis</taxon>
        <taxon>Phtheirospermum</taxon>
    </lineage>
</organism>
<dbReference type="PANTHER" id="PTHR10965">
    <property type="entry name" value="60S RIBOSOMAL PROTEIN L38"/>
    <property type="match status" value="1"/>
</dbReference>
<proteinExistence type="inferred from homology"/>
<keyword evidence="2 4" id="KW-0689">Ribosomal protein</keyword>
<dbReference type="GO" id="GO:0003735">
    <property type="term" value="F:structural constituent of ribosome"/>
    <property type="evidence" value="ECO:0007669"/>
    <property type="project" value="InterPro"/>
</dbReference>
<keyword evidence="6" id="KW-1185">Reference proteome</keyword>
<dbReference type="GO" id="GO:0022618">
    <property type="term" value="P:protein-RNA complex assembly"/>
    <property type="evidence" value="ECO:0007669"/>
    <property type="project" value="TreeGrafter"/>
</dbReference>
<dbReference type="GO" id="GO:0006412">
    <property type="term" value="P:translation"/>
    <property type="evidence" value="ECO:0007669"/>
    <property type="project" value="InterPro"/>
</dbReference>
<name>A0A830CBF2_9LAMI</name>
<reference evidence="5" key="1">
    <citation type="submission" date="2020-07" db="EMBL/GenBank/DDBJ databases">
        <title>Ethylene signaling mediates host invasion by parasitic plants.</title>
        <authorList>
            <person name="Yoshida S."/>
        </authorList>
    </citation>
    <scope>NUCLEOTIDE SEQUENCE</scope>
    <source>
        <strain evidence="5">Okayama</strain>
    </source>
</reference>
<dbReference type="OrthoDB" id="10250488at2759"/>
<dbReference type="InterPro" id="IPR002675">
    <property type="entry name" value="Ribosomal_eL38"/>
</dbReference>
<sequence length="54" mass="6501">MPKKTHEIKNFLLSSRRKDAQYVKIKKRKDVVNFKVRFSDYTRSMSLTLVRPTN</sequence>
<keyword evidence="3 4" id="KW-0687">Ribonucleoprotein</keyword>
<comment type="caution">
    <text evidence="5">The sequence shown here is derived from an EMBL/GenBank/DDBJ whole genome shotgun (WGS) entry which is preliminary data.</text>
</comment>
<dbReference type="AlphaFoldDB" id="A0A830CBF2"/>
<evidence type="ECO:0000256" key="2">
    <source>
        <dbReference type="ARBA" id="ARBA00022980"/>
    </source>
</evidence>
<evidence type="ECO:0000313" key="5">
    <source>
        <dbReference type="EMBL" id="GFP94358.1"/>
    </source>
</evidence>
<dbReference type="InterPro" id="IPR038464">
    <property type="entry name" value="Ribosomal_eL38_sf"/>
</dbReference>
<comment type="similarity">
    <text evidence="1 4">Belongs to the eukaryotic ribosomal protein eL38 family.</text>
</comment>
<dbReference type="Pfam" id="PF01781">
    <property type="entry name" value="Ribosomal_L38e"/>
    <property type="match status" value="1"/>
</dbReference>
<accession>A0A830CBF2</accession>